<dbReference type="Pfam" id="PF03591">
    <property type="entry name" value="AzlC"/>
    <property type="match status" value="1"/>
</dbReference>
<keyword evidence="6 8" id="KW-1133">Transmembrane helix</keyword>
<keyword evidence="5 8" id="KW-0812">Transmembrane</keyword>
<reference evidence="9 10" key="1">
    <citation type="submission" date="2018-07" db="EMBL/GenBank/DDBJ databases">
        <title>Rhodosalinus sp. strain E84T genomic sequence and assembly.</title>
        <authorList>
            <person name="Liu Z.-W."/>
            <person name="Lu D.-C."/>
        </authorList>
    </citation>
    <scope>NUCLEOTIDE SEQUENCE [LARGE SCALE GENOMIC DNA]</scope>
    <source>
        <strain evidence="9 10">E84</strain>
    </source>
</reference>
<gene>
    <name evidence="9" type="ORF">DRV85_08340</name>
</gene>
<dbReference type="AlphaFoldDB" id="A0A365UB98"/>
<evidence type="ECO:0000313" key="9">
    <source>
        <dbReference type="EMBL" id="RBI85728.1"/>
    </source>
</evidence>
<keyword evidence="7 8" id="KW-0472">Membrane</keyword>
<proteinExistence type="inferred from homology"/>
<keyword evidence="10" id="KW-1185">Reference proteome</keyword>
<dbReference type="InterPro" id="IPR011606">
    <property type="entry name" value="Brnchd-chn_aa_trnsp_permease"/>
</dbReference>
<dbReference type="GO" id="GO:0005886">
    <property type="term" value="C:plasma membrane"/>
    <property type="evidence" value="ECO:0007669"/>
    <property type="project" value="UniProtKB-SubCell"/>
</dbReference>
<name>A0A365UB98_9RHOB</name>
<feature type="transmembrane region" description="Helical" evidence="8">
    <location>
        <begin position="133"/>
        <end position="151"/>
    </location>
</feature>
<comment type="similarity">
    <text evidence="2">Belongs to the AzlC family.</text>
</comment>
<dbReference type="PANTHER" id="PTHR34979">
    <property type="entry name" value="INNER MEMBRANE PROTEIN YGAZ"/>
    <property type="match status" value="1"/>
</dbReference>
<evidence type="ECO:0000256" key="2">
    <source>
        <dbReference type="ARBA" id="ARBA00010735"/>
    </source>
</evidence>
<dbReference type="EMBL" id="QNTQ01000006">
    <property type="protein sequence ID" value="RBI85728.1"/>
    <property type="molecule type" value="Genomic_DNA"/>
</dbReference>
<keyword evidence="4" id="KW-1003">Cell membrane</keyword>
<dbReference type="RefSeq" id="WP_113288986.1">
    <property type="nucleotide sequence ID" value="NZ_QNTQ01000006.1"/>
</dbReference>
<evidence type="ECO:0000256" key="5">
    <source>
        <dbReference type="ARBA" id="ARBA00022692"/>
    </source>
</evidence>
<evidence type="ECO:0000256" key="6">
    <source>
        <dbReference type="ARBA" id="ARBA00022989"/>
    </source>
</evidence>
<dbReference type="Proteomes" id="UP000253370">
    <property type="component" value="Unassembled WGS sequence"/>
</dbReference>
<dbReference type="OrthoDB" id="3579489at2"/>
<evidence type="ECO:0000256" key="8">
    <source>
        <dbReference type="SAM" id="Phobius"/>
    </source>
</evidence>
<sequence length="238" mass="25341">MAPSSPRHAFVQGARDALPFTFVVSPFALLFGVVATEAGLNVVETLAFSIAVLAGASQFAALQLLTENAPTVIVLASALAVNLRMAMYSASLTPHLGEAPLWHRALAAYFIVDQSYALSIIKYERERLTLTERLAYFWGSVAPVCPMWYVMTLVGALAGTAIPESVPLDFAVPITFIALITPMLRTLAHVVAAVVSVALALGFAFLPYNLGLMVAGVGAMMAGAQTEVWMNRRRGAAQ</sequence>
<feature type="transmembrane region" description="Helical" evidence="8">
    <location>
        <begin position="20"/>
        <end position="40"/>
    </location>
</feature>
<keyword evidence="3" id="KW-0813">Transport</keyword>
<evidence type="ECO:0000256" key="4">
    <source>
        <dbReference type="ARBA" id="ARBA00022475"/>
    </source>
</evidence>
<protein>
    <submittedName>
        <fullName evidence="9">Branched-chain amino acid ABC transporter permease</fullName>
    </submittedName>
</protein>
<evidence type="ECO:0000256" key="7">
    <source>
        <dbReference type="ARBA" id="ARBA00023136"/>
    </source>
</evidence>
<accession>A0A365UB98</accession>
<dbReference type="PANTHER" id="PTHR34979:SF1">
    <property type="entry name" value="INNER MEMBRANE PROTEIN YGAZ"/>
    <property type="match status" value="1"/>
</dbReference>
<evidence type="ECO:0000256" key="3">
    <source>
        <dbReference type="ARBA" id="ARBA00022448"/>
    </source>
</evidence>
<comment type="caution">
    <text evidence="9">The sequence shown here is derived from an EMBL/GenBank/DDBJ whole genome shotgun (WGS) entry which is preliminary data.</text>
</comment>
<organism evidence="9 10">
    <name type="scientific">Rhodosalinus halophilus</name>
    <dbReference type="NCBI Taxonomy" id="2259333"/>
    <lineage>
        <taxon>Bacteria</taxon>
        <taxon>Pseudomonadati</taxon>
        <taxon>Pseudomonadota</taxon>
        <taxon>Alphaproteobacteria</taxon>
        <taxon>Rhodobacterales</taxon>
        <taxon>Paracoccaceae</taxon>
        <taxon>Rhodosalinus</taxon>
    </lineage>
</organism>
<comment type="subcellular location">
    <subcellularLocation>
        <location evidence="1">Cell membrane</location>
        <topology evidence="1">Multi-pass membrane protein</topology>
    </subcellularLocation>
</comment>
<evidence type="ECO:0000313" key="10">
    <source>
        <dbReference type="Proteomes" id="UP000253370"/>
    </source>
</evidence>
<evidence type="ECO:0000256" key="1">
    <source>
        <dbReference type="ARBA" id="ARBA00004651"/>
    </source>
</evidence>
<dbReference type="GO" id="GO:1903785">
    <property type="term" value="P:L-valine transmembrane transport"/>
    <property type="evidence" value="ECO:0007669"/>
    <property type="project" value="TreeGrafter"/>
</dbReference>